<evidence type="ECO:0000256" key="3">
    <source>
        <dbReference type="ARBA" id="ARBA00022525"/>
    </source>
</evidence>
<reference evidence="13" key="4">
    <citation type="submission" date="2025-05" db="UniProtKB">
        <authorList>
            <consortium name="Ensembl"/>
        </authorList>
    </citation>
    <scope>IDENTIFICATION</scope>
</reference>
<accession>A0A3L7IES5</accession>
<dbReference type="PRINTS" id="PR00837">
    <property type="entry name" value="V5TPXLIKE"/>
</dbReference>
<dbReference type="CDD" id="cd05559">
    <property type="entry name" value="CAP_PI16_HrTT-1"/>
    <property type="match status" value="1"/>
</dbReference>
<gene>
    <name evidence="13 16" type="primary">Pi16</name>
</gene>
<dbReference type="SUPFAM" id="SSF55797">
    <property type="entry name" value="PR-1-like"/>
    <property type="match status" value="1"/>
</dbReference>
<dbReference type="InterPro" id="IPR014044">
    <property type="entry name" value="CAP_dom"/>
</dbReference>
<feature type="region of interest" description="Disordered" evidence="10">
    <location>
        <begin position="200"/>
        <end position="280"/>
    </location>
</feature>
<name>A0A3L7IES5_CRIGR</name>
<feature type="signal peptide" evidence="11">
    <location>
        <begin position="1"/>
        <end position="26"/>
    </location>
</feature>
<evidence type="ECO:0000256" key="4">
    <source>
        <dbReference type="ARBA" id="ARBA00022690"/>
    </source>
</evidence>
<dbReference type="AlphaFoldDB" id="A0A3L7IES5"/>
<dbReference type="PROSITE" id="PS01010">
    <property type="entry name" value="CRISP_2"/>
    <property type="match status" value="1"/>
</dbReference>
<dbReference type="KEGG" id="cge:100750689"/>
<protein>
    <recommendedName>
        <fullName evidence="9">Peptidase inhibitor 16</fullName>
    </recommendedName>
</protein>
<keyword evidence="5 11" id="KW-0732">Signal</keyword>
<dbReference type="FunFam" id="3.40.33.10:FF:000011">
    <property type="entry name" value="Peptidase inhibitor 16"/>
    <property type="match status" value="1"/>
</dbReference>
<dbReference type="InterPro" id="IPR035940">
    <property type="entry name" value="CAP_sf"/>
</dbReference>
<dbReference type="GeneID" id="100750689"/>
<proteinExistence type="inferred from homology"/>
<evidence type="ECO:0000256" key="9">
    <source>
        <dbReference type="ARBA" id="ARBA00074449"/>
    </source>
</evidence>
<dbReference type="InterPro" id="IPR018244">
    <property type="entry name" value="Allrgn_V5/Tpx1_CS"/>
</dbReference>
<feature type="compositionally biased region" description="Polar residues" evidence="10">
    <location>
        <begin position="341"/>
        <end position="350"/>
    </location>
</feature>
<evidence type="ECO:0000256" key="5">
    <source>
        <dbReference type="ARBA" id="ARBA00022729"/>
    </source>
</evidence>
<dbReference type="InterPro" id="IPR001283">
    <property type="entry name" value="CRISP-related"/>
</dbReference>
<sequence length="470" mass="50645">MLSSCSLWATLPTLLLLLTVTGPTSALTEDEKQTMVELHNFYRAQVSPPASDMLQMRWDDDLAAFAKAYAEKCVWGHNKERGRRGENLFAITDEGMDVPLAVENWHEERQHYNLSSATCDPGQICGHYTQVVWSKTERIGCGSHFCETLQGVEEANIHLLVCNYEPPGNVKGRKPYQEGTPCSQCPLGYSCENFLCEPTRNPEQAQDSPPRVTEVPSTRAAEAPSSRETGTPSLATSETLRFSSVTKVSDSLATESSPAVETKAPSSLATEGPSSMATEAPSYLREVSSISDAHIQPSLDEEPVNFLTSPHAPVTKYTDKDASKSSATSLSPEKSPYPKMSPTQTGEVLPQTQVETEAQLPEAEAELPEAEAELPVSSEVVVPVLPTQELSGQQASLDHSGHPASTALPNFPRASAWANASVGRTLALQSTGTGAENPEKAGWDLKQSSAHVWGPFLGLLLPALLLAGIF</sequence>
<dbReference type="GeneTree" id="ENSGT00940000162458"/>
<feature type="domain" description="SCP" evidence="12">
    <location>
        <begin position="30"/>
        <end position="172"/>
    </location>
</feature>
<dbReference type="PROSITE" id="PS01009">
    <property type="entry name" value="CRISP_1"/>
    <property type="match status" value="1"/>
</dbReference>
<evidence type="ECO:0000256" key="7">
    <source>
        <dbReference type="ARBA" id="ARBA00058129"/>
    </source>
</evidence>
<comment type="similarity">
    <text evidence="2">Belongs to the CRISP family.</text>
</comment>
<keyword evidence="3" id="KW-0964">Secreted</keyword>
<dbReference type="RefSeq" id="XP_027250237.1">
    <property type="nucleotide sequence ID" value="XM_027394436.2"/>
</dbReference>
<feature type="chain" id="PRO_5044594471" description="Peptidase inhibitor 16" evidence="11">
    <location>
        <begin position="27"/>
        <end position="470"/>
    </location>
</feature>
<dbReference type="GO" id="GO:0005615">
    <property type="term" value="C:extracellular space"/>
    <property type="evidence" value="ECO:0007669"/>
    <property type="project" value="Ensembl"/>
</dbReference>
<dbReference type="Pfam" id="PF00188">
    <property type="entry name" value="CAP"/>
    <property type="match status" value="1"/>
</dbReference>
<dbReference type="GO" id="GO:0061052">
    <property type="term" value="P:negative regulation of cell growth involved in cardiac muscle cell development"/>
    <property type="evidence" value="ECO:0007669"/>
    <property type="project" value="Ensembl"/>
</dbReference>
<dbReference type="PANTHER" id="PTHR10334">
    <property type="entry name" value="CYSTEINE-RICH SECRETORY PROTEIN-RELATED"/>
    <property type="match status" value="1"/>
</dbReference>
<evidence type="ECO:0000256" key="11">
    <source>
        <dbReference type="SAM" id="SignalP"/>
    </source>
</evidence>
<dbReference type="Gene3D" id="3.40.33.10">
    <property type="entry name" value="CAP"/>
    <property type="match status" value="1"/>
</dbReference>
<evidence type="ECO:0000313" key="14">
    <source>
        <dbReference type="Proteomes" id="UP000694386"/>
    </source>
</evidence>
<evidence type="ECO:0000313" key="13">
    <source>
        <dbReference type="Ensembl" id="ENSCGRP00001005748.1"/>
    </source>
</evidence>
<comment type="subcellular location">
    <subcellularLocation>
        <location evidence="1">Secreted</location>
    </subcellularLocation>
</comment>
<keyword evidence="6" id="KW-0325">Glycoprotein</keyword>
<evidence type="ECO:0000256" key="10">
    <source>
        <dbReference type="SAM" id="MobiDB-lite"/>
    </source>
</evidence>
<keyword evidence="4" id="KW-0646">Protease inhibitor</keyword>
<evidence type="ECO:0000313" key="15">
    <source>
        <dbReference type="Proteomes" id="UP001108280"/>
    </source>
</evidence>
<organism evidence="13 14">
    <name type="scientific">Cricetulus griseus</name>
    <name type="common">Chinese hamster</name>
    <name type="synonym">Cricetulus barabensis griseus</name>
    <dbReference type="NCBI Taxonomy" id="10029"/>
    <lineage>
        <taxon>Eukaryota</taxon>
        <taxon>Metazoa</taxon>
        <taxon>Chordata</taxon>
        <taxon>Craniata</taxon>
        <taxon>Vertebrata</taxon>
        <taxon>Euteleostomi</taxon>
        <taxon>Mammalia</taxon>
        <taxon>Eutheria</taxon>
        <taxon>Euarchontoglires</taxon>
        <taxon>Glires</taxon>
        <taxon>Rodentia</taxon>
        <taxon>Myomorpha</taxon>
        <taxon>Muroidea</taxon>
        <taxon>Cricetidae</taxon>
        <taxon>Cricetinae</taxon>
        <taxon>Cricetulus</taxon>
    </lineage>
</organism>
<dbReference type="Ensembl" id="ENSCGRT00001008896.1">
    <property type="protein sequence ID" value="ENSCGRP00001005748.1"/>
    <property type="gene ID" value="ENSCGRG00001007606.1"/>
</dbReference>
<evidence type="ECO:0000313" key="16">
    <source>
        <dbReference type="RefSeq" id="XP_027250237.1"/>
    </source>
</evidence>
<evidence type="ECO:0000256" key="8">
    <source>
        <dbReference type="ARBA" id="ARBA00063504"/>
    </source>
</evidence>
<dbReference type="Proteomes" id="UP000694386">
    <property type="component" value="Unplaced"/>
</dbReference>
<feature type="compositionally biased region" description="Polar residues" evidence="10">
    <location>
        <begin position="226"/>
        <end position="277"/>
    </location>
</feature>
<evidence type="ECO:0000256" key="1">
    <source>
        <dbReference type="ARBA" id="ARBA00004613"/>
    </source>
</evidence>
<evidence type="ECO:0000256" key="6">
    <source>
        <dbReference type="ARBA" id="ARBA00023180"/>
    </source>
</evidence>
<dbReference type="GO" id="GO:0030414">
    <property type="term" value="F:peptidase inhibitor activity"/>
    <property type="evidence" value="ECO:0007669"/>
    <property type="project" value="UniProtKB-KW"/>
</dbReference>
<dbReference type="Proteomes" id="UP001108280">
    <property type="component" value="Chromosome 1"/>
</dbReference>
<reference evidence="15" key="1">
    <citation type="journal article" date="2018" name="Biotechnol. Bioeng.">
        <title>A reference genome of the Chinese hamster based on a hybrid assembly strategy.</title>
        <authorList>
            <person name="Rupp O."/>
            <person name="MacDonald M.L."/>
            <person name="Li S."/>
            <person name="Dhiman H."/>
            <person name="Polson S."/>
            <person name="Griep S."/>
            <person name="Heffner K."/>
            <person name="Hernandez I."/>
            <person name="Brinkrolf K."/>
            <person name="Jadhav V."/>
            <person name="Samoudi M."/>
            <person name="Hao H."/>
            <person name="Kingham B."/>
            <person name="Goesmann A."/>
            <person name="Betenbaugh M.J."/>
            <person name="Lewis N.E."/>
            <person name="Borth N."/>
            <person name="Lee K.H."/>
        </authorList>
    </citation>
    <scope>NUCLEOTIDE SEQUENCE [LARGE SCALE GENOMIC DNA]</scope>
    <source>
        <strain evidence="15">17A/GY</strain>
    </source>
</reference>
<reference evidence="15" key="2">
    <citation type="journal article" date="2020" name="Biotechnol. Bioeng.">
        <title>Chromosome-scale scaffolds for the Chinese hamster reference genome assembly to facilitate the study of the CHO epigenome.</title>
        <authorList>
            <person name="Hilliard W."/>
            <person name="MacDonald M."/>
            <person name="Lee K.H."/>
        </authorList>
    </citation>
    <scope>NUCLEOTIDE SEQUENCE [LARGE SCALE GENOMIC DNA]</scope>
    <source>
        <strain evidence="15">17A/GY</strain>
    </source>
</reference>
<feature type="region of interest" description="Disordered" evidence="10">
    <location>
        <begin position="301"/>
        <end position="350"/>
    </location>
</feature>
<keyword evidence="15" id="KW-1185">Reference proteome</keyword>
<comment type="function">
    <text evidence="7">May inhibit cardiomyocyte growth.</text>
</comment>
<comment type="subunit">
    <text evidence="8">Interacts with PSP94/MSMB.</text>
</comment>
<evidence type="ECO:0000256" key="2">
    <source>
        <dbReference type="ARBA" id="ARBA00009923"/>
    </source>
</evidence>
<evidence type="ECO:0000259" key="12">
    <source>
        <dbReference type="SMART" id="SM00198"/>
    </source>
</evidence>
<dbReference type="OrthoDB" id="337038at2759"/>
<reference evidence="16" key="3">
    <citation type="submission" date="2025-04" db="UniProtKB">
        <authorList>
            <consortium name="RefSeq"/>
        </authorList>
    </citation>
    <scope>IDENTIFICATION</scope>
    <source>
        <strain evidence="16">17A/GY</strain>
        <tissue evidence="16">Liver</tissue>
    </source>
</reference>
<dbReference type="CTD" id="221476"/>
<dbReference type="SMART" id="SM00198">
    <property type="entry name" value="SCP"/>
    <property type="match status" value="1"/>
</dbReference>